<gene>
    <name evidence="1" type="ORF">ARMGADRAFT_1016745</name>
</gene>
<dbReference type="OrthoDB" id="10280613at2759"/>
<proteinExistence type="predicted"/>
<dbReference type="GO" id="GO:0005576">
    <property type="term" value="C:extracellular region"/>
    <property type="evidence" value="ECO:0007669"/>
    <property type="project" value="InterPro"/>
</dbReference>
<feature type="non-terminal residue" evidence="1">
    <location>
        <position position="64"/>
    </location>
</feature>
<protein>
    <submittedName>
        <fullName evidence="1">Uncharacterized protein</fullName>
    </submittedName>
</protein>
<reference evidence="2" key="1">
    <citation type="journal article" date="2017" name="Nat. Ecol. Evol.">
        <title>Genome expansion and lineage-specific genetic innovations in the forest pathogenic fungi Armillaria.</title>
        <authorList>
            <person name="Sipos G."/>
            <person name="Prasanna A.N."/>
            <person name="Walter M.C."/>
            <person name="O'Connor E."/>
            <person name="Balint B."/>
            <person name="Krizsan K."/>
            <person name="Kiss B."/>
            <person name="Hess J."/>
            <person name="Varga T."/>
            <person name="Slot J."/>
            <person name="Riley R."/>
            <person name="Boka B."/>
            <person name="Rigling D."/>
            <person name="Barry K."/>
            <person name="Lee J."/>
            <person name="Mihaltcheva S."/>
            <person name="LaButti K."/>
            <person name="Lipzen A."/>
            <person name="Waldron R."/>
            <person name="Moloney N.M."/>
            <person name="Sperisen C."/>
            <person name="Kredics L."/>
            <person name="Vagvoelgyi C."/>
            <person name="Patrignani A."/>
            <person name="Fitzpatrick D."/>
            <person name="Nagy I."/>
            <person name="Doyle S."/>
            <person name="Anderson J.B."/>
            <person name="Grigoriev I.V."/>
            <person name="Gueldener U."/>
            <person name="Muensterkoetter M."/>
            <person name="Nagy L.G."/>
        </authorList>
    </citation>
    <scope>NUCLEOTIDE SEQUENCE [LARGE SCALE GENOMIC DNA]</scope>
    <source>
        <strain evidence="2">Ar21-2</strain>
    </source>
</reference>
<name>A0A2H3D8R8_ARMGA</name>
<dbReference type="SUPFAM" id="SSF51055">
    <property type="entry name" value="Carbohydrate binding domain"/>
    <property type="match status" value="1"/>
</dbReference>
<organism evidence="1 2">
    <name type="scientific">Armillaria gallica</name>
    <name type="common">Bulbous honey fungus</name>
    <name type="synonym">Armillaria bulbosa</name>
    <dbReference type="NCBI Taxonomy" id="47427"/>
    <lineage>
        <taxon>Eukaryota</taxon>
        <taxon>Fungi</taxon>
        <taxon>Dikarya</taxon>
        <taxon>Basidiomycota</taxon>
        <taxon>Agaricomycotina</taxon>
        <taxon>Agaricomycetes</taxon>
        <taxon>Agaricomycetidae</taxon>
        <taxon>Agaricales</taxon>
        <taxon>Marasmiineae</taxon>
        <taxon>Physalacriaceae</taxon>
        <taxon>Armillaria</taxon>
    </lineage>
</organism>
<dbReference type="EMBL" id="KZ293679">
    <property type="protein sequence ID" value="PBK87228.1"/>
    <property type="molecule type" value="Genomic_DNA"/>
</dbReference>
<keyword evidence="2" id="KW-1185">Reference proteome</keyword>
<accession>A0A2H3D8R8</accession>
<dbReference type="AlphaFoldDB" id="A0A2H3D8R8"/>
<sequence>MSYPPLGWMSQVKFWENGKIFLEGHMVLLRGCYFKCLKPHTSGVSNAPHPTQDTEYWQHFRPSL</sequence>
<dbReference type="InParanoid" id="A0A2H3D8R8"/>
<evidence type="ECO:0000313" key="1">
    <source>
        <dbReference type="EMBL" id="PBK87228.1"/>
    </source>
</evidence>
<dbReference type="GO" id="GO:0005975">
    <property type="term" value="P:carbohydrate metabolic process"/>
    <property type="evidence" value="ECO:0007669"/>
    <property type="project" value="InterPro"/>
</dbReference>
<dbReference type="Proteomes" id="UP000217790">
    <property type="component" value="Unassembled WGS sequence"/>
</dbReference>
<dbReference type="GO" id="GO:0004553">
    <property type="term" value="F:hydrolase activity, hydrolyzing O-glycosyl compounds"/>
    <property type="evidence" value="ECO:0007669"/>
    <property type="project" value="InterPro"/>
</dbReference>
<evidence type="ECO:0000313" key="2">
    <source>
        <dbReference type="Proteomes" id="UP000217790"/>
    </source>
</evidence>
<dbReference type="GO" id="GO:0030246">
    <property type="term" value="F:carbohydrate binding"/>
    <property type="evidence" value="ECO:0007669"/>
    <property type="project" value="InterPro"/>
</dbReference>
<dbReference type="InterPro" id="IPR036573">
    <property type="entry name" value="CBM_sf_5/12"/>
</dbReference>